<evidence type="ECO:0000256" key="6">
    <source>
        <dbReference type="ARBA" id="ARBA00022829"/>
    </source>
</evidence>
<dbReference type="NCBIfam" id="NF001399">
    <property type="entry name" value="PRK00283.1"/>
    <property type="match status" value="1"/>
</dbReference>
<keyword evidence="15" id="KW-1185">Reference proteome</keyword>
<feature type="active site" evidence="11">
    <location>
        <position position="149"/>
    </location>
</feature>
<evidence type="ECO:0000256" key="9">
    <source>
        <dbReference type="ARBA" id="ARBA00023172"/>
    </source>
</evidence>
<evidence type="ECO:0000256" key="7">
    <source>
        <dbReference type="ARBA" id="ARBA00022908"/>
    </source>
</evidence>
<accession>A0ABT1TJH6</accession>
<keyword evidence="5 11" id="KW-0132">Cell division</keyword>
<gene>
    <name evidence="11 14" type="primary">xerC</name>
    <name evidence="14" type="ORF">NP590_16055</name>
</gene>
<keyword evidence="10 11" id="KW-0131">Cell cycle</keyword>
<dbReference type="Pfam" id="PF00589">
    <property type="entry name" value="Phage_integrase"/>
    <property type="match status" value="1"/>
</dbReference>
<dbReference type="InterPro" id="IPR004107">
    <property type="entry name" value="Integrase_SAM-like_N"/>
</dbReference>
<keyword evidence="4 11" id="KW-0963">Cytoplasm</keyword>
<dbReference type="InterPro" id="IPR011931">
    <property type="entry name" value="Recomb_XerC"/>
</dbReference>
<evidence type="ECO:0000259" key="12">
    <source>
        <dbReference type="PROSITE" id="PS51898"/>
    </source>
</evidence>
<feature type="active site" evidence="11">
    <location>
        <position position="240"/>
    </location>
</feature>
<comment type="caution">
    <text evidence="14">The sequence shown here is derived from an EMBL/GenBank/DDBJ whole genome shotgun (WGS) entry which is preliminary data.</text>
</comment>
<dbReference type="HAMAP" id="MF_01808">
    <property type="entry name" value="Recomb_XerC_XerD"/>
    <property type="match status" value="1"/>
</dbReference>
<dbReference type="CDD" id="cd00798">
    <property type="entry name" value="INT_XerDC_C"/>
    <property type="match status" value="1"/>
</dbReference>
<feature type="active site" evidence="11">
    <location>
        <position position="174"/>
    </location>
</feature>
<dbReference type="RefSeq" id="WP_256603634.1">
    <property type="nucleotide sequence ID" value="NZ_JANIBJ010000033.1"/>
</dbReference>
<feature type="active site" evidence="11">
    <location>
        <position position="266"/>
    </location>
</feature>
<dbReference type="Pfam" id="PF02899">
    <property type="entry name" value="Phage_int_SAM_1"/>
    <property type="match status" value="1"/>
</dbReference>
<evidence type="ECO:0000256" key="5">
    <source>
        <dbReference type="ARBA" id="ARBA00022618"/>
    </source>
</evidence>
<dbReference type="NCBIfam" id="TIGR02224">
    <property type="entry name" value="recomb_XerC"/>
    <property type="match status" value="1"/>
</dbReference>
<evidence type="ECO:0000256" key="3">
    <source>
        <dbReference type="ARBA" id="ARBA00015804"/>
    </source>
</evidence>
<dbReference type="PANTHER" id="PTHR30349">
    <property type="entry name" value="PHAGE INTEGRASE-RELATED"/>
    <property type="match status" value="1"/>
</dbReference>
<feature type="active site" description="O-(3'-phospho-DNA)-tyrosine intermediate" evidence="11">
    <location>
        <position position="275"/>
    </location>
</feature>
<comment type="subcellular location">
    <subcellularLocation>
        <location evidence="1 11">Cytoplasm</location>
    </subcellularLocation>
</comment>
<dbReference type="EMBL" id="JANIBJ010000033">
    <property type="protein sequence ID" value="MCQ8105626.1"/>
    <property type="molecule type" value="Genomic_DNA"/>
</dbReference>
<feature type="domain" description="Tyr recombinase" evidence="12">
    <location>
        <begin position="110"/>
        <end position="288"/>
    </location>
</feature>
<keyword evidence="6 11" id="KW-0159">Chromosome partition</keyword>
<evidence type="ECO:0000313" key="14">
    <source>
        <dbReference type="EMBL" id="MCQ8105626.1"/>
    </source>
</evidence>
<sequence>MNGEARQAVDMFLEYMRGEKWASCHTVANYGRDLARLQKFCSDSRLSEWRFLQNADIRLYVADRHKSGIAAKSIRRELAAIRSFFGFLLKKQLVEQNPALAVRAPKVGKKLPKTLDVDQVAGMLNAGTDSVLEIRDLAMFELFYSSGLRLSELAMLDVADLSLSDGYLRIRHGKGGKQRQVPVGSKAIKAIQLWLACRPECASPALFVSARGARLGQRGIQQRLDRWCRKNGLSERIHPHMLRHSFASHLLESSQDIRAVQELLGHADVSTTQIYTHLDFQHLSDVYDKAHPRARRSKRE</sequence>
<evidence type="ECO:0000256" key="4">
    <source>
        <dbReference type="ARBA" id="ARBA00022490"/>
    </source>
</evidence>
<keyword evidence="9 11" id="KW-0233">DNA recombination</keyword>
<feature type="active site" evidence="11">
    <location>
        <position position="243"/>
    </location>
</feature>
<dbReference type="InterPro" id="IPR023009">
    <property type="entry name" value="Tyrosine_recombinase_XerC/XerD"/>
</dbReference>
<keyword evidence="7 11" id="KW-0229">DNA integration</keyword>
<proteinExistence type="inferred from homology"/>
<name>A0ABT1TJH6_9GAMM</name>
<dbReference type="InterPro" id="IPR013762">
    <property type="entry name" value="Integrase-like_cat_sf"/>
</dbReference>
<comment type="subunit">
    <text evidence="11">Forms a cyclic heterotetrameric complex composed of two molecules of XerC and two molecules of XerD.</text>
</comment>
<evidence type="ECO:0000256" key="1">
    <source>
        <dbReference type="ARBA" id="ARBA00004496"/>
    </source>
</evidence>
<evidence type="ECO:0000256" key="8">
    <source>
        <dbReference type="ARBA" id="ARBA00023125"/>
    </source>
</evidence>
<comment type="function">
    <text evidence="11">Site-specific tyrosine recombinase, which acts by catalyzing the cutting and rejoining of the recombining DNA molecules. The XerC-XerD complex is essential to convert dimers of the bacterial chromosome into monomers to permit their segregation at cell division. It also contributes to the segregational stability of plasmids.</text>
</comment>
<evidence type="ECO:0000256" key="11">
    <source>
        <dbReference type="HAMAP-Rule" id="MF_01808"/>
    </source>
</evidence>
<evidence type="ECO:0000313" key="15">
    <source>
        <dbReference type="Proteomes" id="UP001524499"/>
    </source>
</evidence>
<evidence type="ECO:0000256" key="2">
    <source>
        <dbReference type="ARBA" id="ARBA00006657"/>
    </source>
</evidence>
<comment type="similarity">
    <text evidence="2 11">Belongs to the 'phage' integrase family. XerC subfamily.</text>
</comment>
<dbReference type="InterPro" id="IPR002104">
    <property type="entry name" value="Integrase_catalytic"/>
</dbReference>
<keyword evidence="8 11" id="KW-0238">DNA-binding</keyword>
<dbReference type="InterPro" id="IPR011010">
    <property type="entry name" value="DNA_brk_join_enz"/>
</dbReference>
<feature type="domain" description="Core-binding (CB)" evidence="13">
    <location>
        <begin position="3"/>
        <end position="89"/>
    </location>
</feature>
<dbReference type="Proteomes" id="UP001524499">
    <property type="component" value="Unassembled WGS sequence"/>
</dbReference>
<dbReference type="InterPro" id="IPR050090">
    <property type="entry name" value="Tyrosine_recombinase_XerCD"/>
</dbReference>
<organism evidence="14 15">
    <name type="scientific">Methylomonas subterranea</name>
    <dbReference type="NCBI Taxonomy" id="2952225"/>
    <lineage>
        <taxon>Bacteria</taxon>
        <taxon>Pseudomonadati</taxon>
        <taxon>Pseudomonadota</taxon>
        <taxon>Gammaproteobacteria</taxon>
        <taxon>Methylococcales</taxon>
        <taxon>Methylococcaceae</taxon>
        <taxon>Methylomonas</taxon>
    </lineage>
</organism>
<dbReference type="InterPro" id="IPR010998">
    <property type="entry name" value="Integrase_recombinase_N"/>
</dbReference>
<dbReference type="Gene3D" id="1.10.443.10">
    <property type="entry name" value="Intergrase catalytic core"/>
    <property type="match status" value="1"/>
</dbReference>
<dbReference type="PANTHER" id="PTHR30349:SF81">
    <property type="entry name" value="TYROSINE RECOMBINASE XERC"/>
    <property type="match status" value="1"/>
</dbReference>
<dbReference type="PROSITE" id="PS51900">
    <property type="entry name" value="CB"/>
    <property type="match status" value="1"/>
</dbReference>
<dbReference type="Gene3D" id="1.10.150.130">
    <property type="match status" value="1"/>
</dbReference>
<evidence type="ECO:0000256" key="10">
    <source>
        <dbReference type="ARBA" id="ARBA00023306"/>
    </source>
</evidence>
<dbReference type="PROSITE" id="PS51898">
    <property type="entry name" value="TYR_RECOMBINASE"/>
    <property type="match status" value="1"/>
</dbReference>
<evidence type="ECO:0000259" key="13">
    <source>
        <dbReference type="PROSITE" id="PS51900"/>
    </source>
</evidence>
<dbReference type="SUPFAM" id="SSF56349">
    <property type="entry name" value="DNA breaking-rejoining enzymes"/>
    <property type="match status" value="1"/>
</dbReference>
<protein>
    <recommendedName>
        <fullName evidence="3 11">Tyrosine recombinase XerC</fullName>
    </recommendedName>
</protein>
<dbReference type="InterPro" id="IPR044068">
    <property type="entry name" value="CB"/>
</dbReference>
<reference evidence="14 15" key="1">
    <citation type="submission" date="2022-07" db="EMBL/GenBank/DDBJ databases">
        <title>Methylomonas rivi sp. nov., Methylomonas rosea sp. nov., Methylomonas aureus sp. nov. and Methylomonas subterranea sp. nov., four novel methanotrophs isolated from a freshwater creek and the deep terrestrial subsurface.</title>
        <authorList>
            <person name="Abin C."/>
            <person name="Sankaranarayanan K."/>
            <person name="Garner C."/>
            <person name="Sindelar R."/>
            <person name="Kotary K."/>
            <person name="Garner R."/>
            <person name="Barclay S."/>
            <person name="Lawson P."/>
            <person name="Krumholz L."/>
        </authorList>
    </citation>
    <scope>NUCLEOTIDE SEQUENCE [LARGE SCALE GENOMIC DNA]</scope>
    <source>
        <strain evidence="14 15">SURF-2</strain>
    </source>
</reference>